<keyword evidence="1" id="KW-0067">ATP-binding</keyword>
<dbReference type="PANTHER" id="PTHR30605:SF0">
    <property type="entry name" value="ANHYDRO-N-ACETYLMURAMIC ACID KINASE"/>
    <property type="match status" value="1"/>
</dbReference>
<comment type="pathway">
    <text evidence="1">Cell wall biogenesis; peptidoglycan recycling.</text>
</comment>
<dbReference type="InterPro" id="IPR043129">
    <property type="entry name" value="ATPase_NBD"/>
</dbReference>
<evidence type="ECO:0000313" key="2">
    <source>
        <dbReference type="EMBL" id="ANF58658.1"/>
    </source>
</evidence>
<keyword evidence="1 2" id="KW-0418">Kinase</keyword>
<dbReference type="InterPro" id="IPR005338">
    <property type="entry name" value="Anhydro_N_Ac-Mur_kinase"/>
</dbReference>
<reference evidence="2 3" key="1">
    <citation type="submission" date="2016-04" db="EMBL/GenBank/DDBJ databases">
        <title>Complete Genome Sequence of Halotalea alkalilenta IHB B 13600.</title>
        <authorList>
            <person name="Swarnkar M.K."/>
            <person name="Sharma A."/>
            <person name="Kaushal K."/>
            <person name="Soni R."/>
            <person name="Rana S."/>
            <person name="Singh A.K."/>
            <person name="Gulati A."/>
        </authorList>
    </citation>
    <scope>NUCLEOTIDE SEQUENCE [LARGE SCALE GENOMIC DNA]</scope>
    <source>
        <strain evidence="2 3">IHB B 13600</strain>
    </source>
</reference>
<keyword evidence="1" id="KW-0808">Transferase</keyword>
<dbReference type="GO" id="GO:0016301">
    <property type="term" value="F:kinase activity"/>
    <property type="evidence" value="ECO:0007669"/>
    <property type="project" value="UniProtKB-KW"/>
</dbReference>
<dbReference type="EMBL" id="CP015243">
    <property type="protein sequence ID" value="ANF58658.1"/>
    <property type="molecule type" value="Genomic_DNA"/>
</dbReference>
<dbReference type="AlphaFoldDB" id="A0A172YHC5"/>
<protein>
    <recommendedName>
        <fullName evidence="1">Anhydro-N-acetylmuramic acid kinase</fullName>
        <ecNumber evidence="1">2.7.1.170</ecNumber>
    </recommendedName>
    <alternativeName>
        <fullName evidence="1">AnhMurNAc kinase</fullName>
    </alternativeName>
</protein>
<dbReference type="PANTHER" id="PTHR30605">
    <property type="entry name" value="ANHYDRO-N-ACETYLMURAMIC ACID KINASE"/>
    <property type="match status" value="1"/>
</dbReference>
<keyword evidence="1" id="KW-0119">Carbohydrate metabolism</keyword>
<proteinExistence type="inferred from homology"/>
<dbReference type="GO" id="GO:0016773">
    <property type="term" value="F:phosphotransferase activity, alcohol group as acceptor"/>
    <property type="evidence" value="ECO:0007669"/>
    <property type="project" value="UniProtKB-UniRule"/>
</dbReference>
<feature type="binding site" evidence="1">
    <location>
        <begin position="9"/>
        <end position="16"/>
    </location>
    <ligand>
        <name>ATP</name>
        <dbReference type="ChEBI" id="CHEBI:30616"/>
    </ligand>
</feature>
<evidence type="ECO:0000313" key="3">
    <source>
        <dbReference type="Proteomes" id="UP000077875"/>
    </source>
</evidence>
<dbReference type="RefSeq" id="WP_064123513.1">
    <property type="nucleotide sequence ID" value="NZ_CP015243.1"/>
</dbReference>
<organism evidence="2 3">
    <name type="scientific">Halotalea alkalilenta</name>
    <dbReference type="NCBI Taxonomy" id="376489"/>
    <lineage>
        <taxon>Bacteria</taxon>
        <taxon>Pseudomonadati</taxon>
        <taxon>Pseudomonadota</taxon>
        <taxon>Gammaproteobacteria</taxon>
        <taxon>Oceanospirillales</taxon>
        <taxon>Halomonadaceae</taxon>
        <taxon>Halotalea</taxon>
    </lineage>
</organism>
<comment type="function">
    <text evidence="1">Catalyzes the specific phosphorylation of 1,6-anhydro-N-acetylmuramic acid (anhMurNAc) with the simultaneous cleavage of the 1,6-anhydro ring, generating MurNAc-6-P. Is required for the utilization of anhMurNAc either imported from the medium or derived from its own cell wall murein, and thus plays a role in cell wall recycling.</text>
</comment>
<dbReference type="CDD" id="cd24050">
    <property type="entry name" value="ASKHA_NBD_ANMK"/>
    <property type="match status" value="1"/>
</dbReference>
<dbReference type="UniPathway" id="UPA00544"/>
<dbReference type="GO" id="GO:0009254">
    <property type="term" value="P:peptidoglycan turnover"/>
    <property type="evidence" value="ECO:0007669"/>
    <property type="project" value="UniProtKB-UniRule"/>
</dbReference>
<dbReference type="HAMAP" id="MF_01270">
    <property type="entry name" value="AnhMurNAc_kinase"/>
    <property type="match status" value="1"/>
</dbReference>
<dbReference type="SUPFAM" id="SSF53067">
    <property type="entry name" value="Actin-like ATPase domain"/>
    <property type="match status" value="1"/>
</dbReference>
<comment type="catalytic activity">
    <reaction evidence="1">
        <text>1,6-anhydro-N-acetyl-beta-muramate + ATP + H2O = N-acetyl-D-muramate 6-phosphate + ADP + H(+)</text>
        <dbReference type="Rhea" id="RHEA:24952"/>
        <dbReference type="ChEBI" id="CHEBI:15377"/>
        <dbReference type="ChEBI" id="CHEBI:15378"/>
        <dbReference type="ChEBI" id="CHEBI:30616"/>
        <dbReference type="ChEBI" id="CHEBI:58690"/>
        <dbReference type="ChEBI" id="CHEBI:58722"/>
        <dbReference type="ChEBI" id="CHEBI:456216"/>
        <dbReference type="EC" id="2.7.1.170"/>
    </reaction>
</comment>
<sequence length="390" mass="40563">MNVIGMMSGTSFDAIDAACAEITLIDHRLRLRPLGMLSRPYSQAVATRLARALPPAATDLATLCRLDTEIGQAFAELALEADRGLCGGCAALIASHGQTVYHWVEAGQVEGTLQIGQPAWIAERTGKPVVADFRPRDVAAGGQGAPLVSAIDAMWLRGRPGRPAALNLGGIANLTLVPESGEPLAFDSGPANALIDAAVRLFSADREHFDRNGDWAARGRVDETWLSELLAEPYYLRPAPKTTGKELFNLAYLQRALARRPGIAPGDALATLTALSAESVASAARGLGVTELVVSGGGTRNPLLMTMLERALGGVRVTSADALGLPSAAKEAYAFALLGFLTWHGLPGTVASCTGARGPRVLGAITPGAQALTLPAPACPSRPLSLEIVG</sequence>
<dbReference type="Proteomes" id="UP000077875">
    <property type="component" value="Chromosome"/>
</dbReference>
<dbReference type="GO" id="GO:0005524">
    <property type="term" value="F:ATP binding"/>
    <property type="evidence" value="ECO:0007669"/>
    <property type="project" value="UniProtKB-UniRule"/>
</dbReference>
<evidence type="ECO:0000256" key="1">
    <source>
        <dbReference type="HAMAP-Rule" id="MF_01270"/>
    </source>
</evidence>
<comment type="pathway">
    <text evidence="1">Amino-sugar metabolism; 1,6-anhydro-N-acetylmuramate degradation.</text>
</comment>
<dbReference type="NCBIfam" id="NF007146">
    <property type="entry name" value="PRK09585.2-6"/>
    <property type="match status" value="1"/>
</dbReference>
<comment type="similarity">
    <text evidence="1">Belongs to the anhydro-N-acetylmuramic acid kinase family.</text>
</comment>
<name>A0A172YHC5_9GAMM</name>
<dbReference type="Pfam" id="PF03702">
    <property type="entry name" value="AnmK"/>
    <property type="match status" value="1"/>
</dbReference>
<accession>A0A172YHC5</accession>
<dbReference type="Gene3D" id="3.30.420.40">
    <property type="match status" value="2"/>
</dbReference>
<dbReference type="GO" id="GO:0097175">
    <property type="term" value="P:1,6-anhydro-N-acetyl-beta-muramic acid catabolic process"/>
    <property type="evidence" value="ECO:0007669"/>
    <property type="project" value="UniProtKB-UniRule"/>
</dbReference>
<dbReference type="EC" id="2.7.1.170" evidence="1"/>
<dbReference type="GO" id="GO:0006040">
    <property type="term" value="P:amino sugar metabolic process"/>
    <property type="evidence" value="ECO:0007669"/>
    <property type="project" value="InterPro"/>
</dbReference>
<keyword evidence="3" id="KW-1185">Reference proteome</keyword>
<keyword evidence="1" id="KW-0547">Nucleotide-binding</keyword>
<gene>
    <name evidence="1" type="primary">anmK</name>
    <name evidence="2" type="ORF">A5892_15270</name>
</gene>
<dbReference type="KEGG" id="haa:A5892_15270"/>
<dbReference type="UniPathway" id="UPA00343"/>
<dbReference type="STRING" id="376489.A5892_15270"/>